<evidence type="ECO:0000259" key="9">
    <source>
        <dbReference type="PROSITE" id="PS50893"/>
    </source>
</evidence>
<organism evidence="10 12">
    <name type="scientific">Streptococcus acidominimus</name>
    <dbReference type="NCBI Taxonomy" id="1326"/>
    <lineage>
        <taxon>Bacteria</taxon>
        <taxon>Bacillati</taxon>
        <taxon>Bacillota</taxon>
        <taxon>Bacilli</taxon>
        <taxon>Lactobacillales</taxon>
        <taxon>Streptococcaceae</taxon>
        <taxon>Streptococcus</taxon>
    </lineage>
</organism>
<keyword evidence="5" id="KW-0547">Nucleotide-binding</keyword>
<evidence type="ECO:0000256" key="8">
    <source>
        <dbReference type="ARBA" id="ARBA00023136"/>
    </source>
</evidence>
<comment type="similarity">
    <text evidence="2">Belongs to the ABC transporter superfamily.</text>
</comment>
<dbReference type="RefSeq" id="WP_075099330.1">
    <property type="nucleotide sequence ID" value="NZ_MSJL01000024.1"/>
</dbReference>
<reference evidence="12" key="1">
    <citation type="submission" date="2016-12" db="EMBL/GenBank/DDBJ databases">
        <authorList>
            <person name="Gulvik C.A."/>
        </authorList>
    </citation>
    <scope>NUCLEOTIDE SEQUENCE [LARGE SCALE GENOMIC DNA]</scope>
    <source>
        <strain evidence="12">ATCC 51725</strain>
    </source>
</reference>
<dbReference type="Pfam" id="PF00005">
    <property type="entry name" value="ABC_tran"/>
    <property type="match status" value="1"/>
</dbReference>
<evidence type="ECO:0000256" key="3">
    <source>
        <dbReference type="ARBA" id="ARBA00022448"/>
    </source>
</evidence>
<evidence type="ECO:0000313" key="12">
    <source>
        <dbReference type="Proteomes" id="UP000186437"/>
    </source>
</evidence>
<dbReference type="InterPro" id="IPR017871">
    <property type="entry name" value="ABC_transporter-like_CS"/>
</dbReference>
<keyword evidence="6 10" id="KW-0067">ATP-binding</keyword>
<reference evidence="11 13" key="3">
    <citation type="submission" date="2018-06" db="EMBL/GenBank/DDBJ databases">
        <authorList>
            <consortium name="Pathogen Informatics"/>
            <person name="Doyle S."/>
        </authorList>
    </citation>
    <scope>NUCLEOTIDE SEQUENCE [LARGE SCALE GENOMIC DNA]</scope>
    <source>
        <strain evidence="11 13">NCTC12957</strain>
    </source>
</reference>
<keyword evidence="4" id="KW-1003">Cell membrane</keyword>
<gene>
    <name evidence="10" type="primary">glnQ</name>
    <name evidence="11" type="synonym">artM_4</name>
    <name evidence="10" type="ORF">BU200_06095</name>
    <name evidence="11" type="ORF">NCTC12957_02059</name>
</gene>
<dbReference type="PIRSF" id="PIRSF039085">
    <property type="entry name" value="ABC_ATPase_HisP"/>
    <property type="match status" value="1"/>
</dbReference>
<accession>A0A1Q8ECX4</accession>
<protein>
    <submittedName>
        <fullName evidence="10">Glutamine ABC transporter ATP-binding protein</fullName>
    </submittedName>
    <submittedName>
        <fullName evidence="11">Putative amino acid ABC transporter ATP-binding protein</fullName>
    </submittedName>
</protein>
<dbReference type="CDD" id="cd03262">
    <property type="entry name" value="ABC_HisP_GlnQ"/>
    <property type="match status" value="1"/>
</dbReference>
<sequence length="244" mass="26914">MRETIISIQNLHKSFGKNEVLKGIDLEIEKGQVVVIIGPSGSGKSTFLRTMNLLEVPTKGTVIFEGVDITDKSNDIFKMREKMGMVFQQFNLFPNMSVLENITLSPIKTKGLTKADAEKKAYDLLEKVGLPDKAQAYPQSLSGGQQQRIAIARGLAMDPDVLLFDEPTSALDPEMVGEVLGVMQDLAKSGMTMVIVTHEMGFAREVADRVIFMDGGVVVEDGTPQQVFEETKEERTKDFLSKVL</sequence>
<proteinExistence type="inferred from homology"/>
<dbReference type="InterPro" id="IPR050086">
    <property type="entry name" value="MetN_ABC_transporter-like"/>
</dbReference>
<dbReference type="PROSITE" id="PS50893">
    <property type="entry name" value="ABC_TRANSPORTER_2"/>
    <property type="match status" value="1"/>
</dbReference>
<dbReference type="GO" id="GO:0005524">
    <property type="term" value="F:ATP binding"/>
    <property type="evidence" value="ECO:0007669"/>
    <property type="project" value="UniProtKB-KW"/>
</dbReference>
<reference evidence="10" key="2">
    <citation type="submission" date="2016-12" db="EMBL/GenBank/DDBJ databases">
        <authorList>
            <person name="Song W.-J."/>
            <person name="Kurnit D.M."/>
        </authorList>
    </citation>
    <scope>NUCLEOTIDE SEQUENCE [LARGE SCALE GENOMIC DNA]</scope>
    <source>
        <strain evidence="10">ATCC 51725</strain>
    </source>
</reference>
<name>A0A1Q8ECX4_STRAI</name>
<dbReference type="EMBL" id="MSJL01000024">
    <property type="protein sequence ID" value="OLF49641.1"/>
    <property type="molecule type" value="Genomic_DNA"/>
</dbReference>
<dbReference type="GO" id="GO:0015424">
    <property type="term" value="F:ABC-type amino acid transporter activity"/>
    <property type="evidence" value="ECO:0007669"/>
    <property type="project" value="InterPro"/>
</dbReference>
<evidence type="ECO:0000313" key="11">
    <source>
        <dbReference type="EMBL" id="SUN08462.1"/>
    </source>
</evidence>
<dbReference type="OrthoDB" id="9804199at2"/>
<feature type="domain" description="ABC transporter" evidence="9">
    <location>
        <begin position="6"/>
        <end position="240"/>
    </location>
</feature>
<dbReference type="SMART" id="SM00382">
    <property type="entry name" value="AAA"/>
    <property type="match status" value="1"/>
</dbReference>
<dbReference type="InterPro" id="IPR027417">
    <property type="entry name" value="P-loop_NTPase"/>
</dbReference>
<dbReference type="PROSITE" id="PS00211">
    <property type="entry name" value="ABC_TRANSPORTER_1"/>
    <property type="match status" value="1"/>
</dbReference>
<evidence type="ECO:0000256" key="7">
    <source>
        <dbReference type="ARBA" id="ARBA00022970"/>
    </source>
</evidence>
<evidence type="ECO:0000313" key="10">
    <source>
        <dbReference type="EMBL" id="OLF49641.1"/>
    </source>
</evidence>
<dbReference type="InterPro" id="IPR003439">
    <property type="entry name" value="ABC_transporter-like_ATP-bd"/>
</dbReference>
<keyword evidence="12" id="KW-1185">Reference proteome</keyword>
<evidence type="ECO:0000256" key="1">
    <source>
        <dbReference type="ARBA" id="ARBA00004202"/>
    </source>
</evidence>
<dbReference type="FunFam" id="3.40.50.300:FF:000020">
    <property type="entry name" value="Amino acid ABC transporter ATP-binding component"/>
    <property type="match status" value="1"/>
</dbReference>
<dbReference type="PANTHER" id="PTHR43166:SF9">
    <property type="entry name" value="GLUTAMATE_ASPARTATE IMPORT ATP-BINDING PROTEIN GLTL"/>
    <property type="match status" value="1"/>
</dbReference>
<dbReference type="Gene3D" id="3.40.50.300">
    <property type="entry name" value="P-loop containing nucleotide triphosphate hydrolases"/>
    <property type="match status" value="1"/>
</dbReference>
<dbReference type="PANTHER" id="PTHR43166">
    <property type="entry name" value="AMINO ACID IMPORT ATP-BINDING PROTEIN"/>
    <property type="match status" value="1"/>
</dbReference>
<keyword evidence="7" id="KW-0029">Amino-acid transport</keyword>
<dbReference type="Proteomes" id="UP000255213">
    <property type="component" value="Unassembled WGS sequence"/>
</dbReference>
<dbReference type="InterPro" id="IPR003593">
    <property type="entry name" value="AAA+_ATPase"/>
</dbReference>
<evidence type="ECO:0000256" key="4">
    <source>
        <dbReference type="ARBA" id="ARBA00022475"/>
    </source>
</evidence>
<evidence type="ECO:0000256" key="2">
    <source>
        <dbReference type="ARBA" id="ARBA00005417"/>
    </source>
</evidence>
<comment type="subcellular location">
    <subcellularLocation>
        <location evidence="1">Cell membrane</location>
        <topology evidence="1">Peripheral membrane protein</topology>
    </subcellularLocation>
</comment>
<dbReference type="GO" id="GO:0016887">
    <property type="term" value="F:ATP hydrolysis activity"/>
    <property type="evidence" value="ECO:0007669"/>
    <property type="project" value="InterPro"/>
</dbReference>
<dbReference type="AlphaFoldDB" id="A0A1Q8ECX4"/>
<dbReference type="SUPFAM" id="SSF52540">
    <property type="entry name" value="P-loop containing nucleoside triphosphate hydrolases"/>
    <property type="match status" value="1"/>
</dbReference>
<dbReference type="Proteomes" id="UP000186437">
    <property type="component" value="Unassembled WGS sequence"/>
</dbReference>
<dbReference type="GO" id="GO:0005886">
    <property type="term" value="C:plasma membrane"/>
    <property type="evidence" value="ECO:0007669"/>
    <property type="project" value="UniProtKB-SubCell"/>
</dbReference>
<keyword evidence="8" id="KW-0472">Membrane</keyword>
<keyword evidence="3" id="KW-0813">Transport</keyword>
<dbReference type="EMBL" id="UHEN01000001">
    <property type="protein sequence ID" value="SUN08462.1"/>
    <property type="molecule type" value="Genomic_DNA"/>
</dbReference>
<evidence type="ECO:0000256" key="6">
    <source>
        <dbReference type="ARBA" id="ARBA00022840"/>
    </source>
</evidence>
<evidence type="ECO:0000313" key="13">
    <source>
        <dbReference type="Proteomes" id="UP000255213"/>
    </source>
</evidence>
<evidence type="ECO:0000256" key="5">
    <source>
        <dbReference type="ARBA" id="ARBA00022741"/>
    </source>
</evidence>
<dbReference type="InterPro" id="IPR030679">
    <property type="entry name" value="ABC_ATPase_HisP-typ"/>
</dbReference>